<comment type="caution">
    <text evidence="2">The sequence shown here is derived from an EMBL/GenBank/DDBJ whole genome shotgun (WGS) entry which is preliminary data.</text>
</comment>
<keyword evidence="3" id="KW-1185">Reference proteome</keyword>
<evidence type="ECO:0000313" key="2">
    <source>
        <dbReference type="EMBL" id="PZX10954.1"/>
    </source>
</evidence>
<organism evidence="2 3">
    <name type="scientific">Palleronia aestuarii</name>
    <dbReference type="NCBI Taxonomy" id="568105"/>
    <lineage>
        <taxon>Bacteria</taxon>
        <taxon>Pseudomonadati</taxon>
        <taxon>Pseudomonadota</taxon>
        <taxon>Alphaproteobacteria</taxon>
        <taxon>Rhodobacterales</taxon>
        <taxon>Roseobacteraceae</taxon>
        <taxon>Palleronia</taxon>
    </lineage>
</organism>
<dbReference type="RefSeq" id="WP_111539063.1">
    <property type="nucleotide sequence ID" value="NZ_QKZL01000037.1"/>
</dbReference>
<evidence type="ECO:0000313" key="3">
    <source>
        <dbReference type="Proteomes" id="UP000248916"/>
    </source>
</evidence>
<protein>
    <submittedName>
        <fullName evidence="2">TniQ protein</fullName>
    </submittedName>
</protein>
<dbReference type="Pfam" id="PF06527">
    <property type="entry name" value="TniQ"/>
    <property type="match status" value="1"/>
</dbReference>
<accession>A0A2W7N256</accession>
<name>A0A2W7N256_9RHOB</name>
<dbReference type="AlphaFoldDB" id="A0A2W7N256"/>
<gene>
    <name evidence="2" type="ORF">LX81_04081</name>
</gene>
<sequence length="606" mass="67452">MIDASPLSPLSVTSHEDETFTSLLSRIAARNGAADLSDFRTDIGVRQEDILRPDAEALSALAIGAGVPDHPSLHRTPMMNADGQFVLGHARMTKSDLIRFRIRICLKCIRADKRRDRRFGPYQRFSWLLADVHACAEHSCLLEDITEASGTAGKLDFHRAVANTDPNILVRLGSKVFPLHRDLETYLVGRVLGHATNPFLDGLEYRVVASTARSLGCLVRFGPKTALSGLTPRDQRIAGHDGFQILSGGPTAIHDALEGIRMSKPLAATKHRMRFGTFFDSLRNRDDTAYAPIKDLVRDYILETFPVPEGTEVLGVTCRKQRRHTLATGAASIDMNRARLGHRLVERGLAYVRAGSAMPVLLDYISTDVLNEIKATEATAYDLSQVCEILGVHRNLVGRLAQNGFLGVQPVDGPGTYSFARNDVWLLKEQLFGFPFRRPLGPATHLPLFDAARQYRLPIETLIHLGRRGDLKLRHDAERERSLPNLLVCVAELEGQLRPKRSVGLVHLEAARLLMTDRRSISELVEAGKLVEKEIHLGYTARAAPYVTAESLRAFREEYVSLTQMAFEMNREPGPYAQHLAGRGIAACTEISSSAKFYRRKDFRRN</sequence>
<dbReference type="InterPro" id="IPR009492">
    <property type="entry name" value="TniQ"/>
</dbReference>
<feature type="domain" description="TniQ" evidence="1">
    <location>
        <begin position="9"/>
        <end position="142"/>
    </location>
</feature>
<dbReference type="Proteomes" id="UP000248916">
    <property type="component" value="Unassembled WGS sequence"/>
</dbReference>
<dbReference type="OrthoDB" id="7595282at2"/>
<dbReference type="EMBL" id="QKZL01000037">
    <property type="protein sequence ID" value="PZX10954.1"/>
    <property type="molecule type" value="Genomic_DNA"/>
</dbReference>
<evidence type="ECO:0000259" key="1">
    <source>
        <dbReference type="Pfam" id="PF06527"/>
    </source>
</evidence>
<reference evidence="2 3" key="1">
    <citation type="submission" date="2018-06" db="EMBL/GenBank/DDBJ databases">
        <title>Genomic Encyclopedia of Archaeal and Bacterial Type Strains, Phase II (KMG-II): from individual species to whole genera.</title>
        <authorList>
            <person name="Goeker M."/>
        </authorList>
    </citation>
    <scope>NUCLEOTIDE SEQUENCE [LARGE SCALE GENOMIC DNA]</scope>
    <source>
        <strain evidence="2 3">DSM 22009</strain>
    </source>
</reference>
<proteinExistence type="predicted"/>